<evidence type="ECO:0000313" key="1">
    <source>
        <dbReference type="EMBL" id="MDQ7251507.1"/>
    </source>
</evidence>
<dbReference type="InterPro" id="IPR009351">
    <property type="entry name" value="AlkZ-like"/>
</dbReference>
<dbReference type="Proteomes" id="UP001230156">
    <property type="component" value="Unassembled WGS sequence"/>
</dbReference>
<evidence type="ECO:0000313" key="2">
    <source>
        <dbReference type="Proteomes" id="UP001230156"/>
    </source>
</evidence>
<sequence>MPKTLSEVRAFLAERLGLRGPFWRAGESMDRAVDLGMIQIDSIIRTGLRNHEIVWAARSDAPVGDFYKMVYGERRMLETHYPIFATRRDWLPQFLQDFHKAVEGSLHYDELKPIKRKLIKQILANGPVSPGELEAERIIGGFNTVKATTKALEHLFYEGKVQVSGRTKNFHRQFDVTQNVAPELLQHPRIRSADHQRFMVESALEVLKIASRNQLAQRVNHHFGSWRGPGLTESRKLVDRFAQEGLLEPIAVKDGDGEETWFILAKDHAAWERAAKKSDARVRLIAPLDNLLFNRDRFSQLYGFTYKFEAYTPVRQRRFYFALPILWKDDVVGLIDGKREDGKWLVTGLDIMKPVDADALRQGLHRFARIAGAEKVAAGRKVEDKWRKSLSGKIES</sequence>
<gene>
    <name evidence="1" type="ORF">Q8A70_27725</name>
</gene>
<dbReference type="PANTHER" id="PTHR30528:SF0">
    <property type="entry name" value="CYTOPLASMIC PROTEIN"/>
    <property type="match status" value="1"/>
</dbReference>
<dbReference type="EMBL" id="JAUYVI010000012">
    <property type="protein sequence ID" value="MDQ7251507.1"/>
    <property type="molecule type" value="Genomic_DNA"/>
</dbReference>
<protein>
    <submittedName>
        <fullName evidence="1">Crosslink repair DNA glycosylase YcaQ family protein</fullName>
    </submittedName>
</protein>
<reference evidence="2" key="1">
    <citation type="submission" date="2023-08" db="EMBL/GenBank/DDBJ databases">
        <title>Rhodospirillaceae gen. nov., a novel taxon isolated from the Yangtze River Yuezi River estuary sludge.</title>
        <authorList>
            <person name="Ruan L."/>
        </authorList>
    </citation>
    <scope>NUCLEOTIDE SEQUENCE [LARGE SCALE GENOMIC DNA]</scope>
    <source>
        <strain evidence="2">R-7</strain>
    </source>
</reference>
<name>A0ABU0YUW7_9PROT</name>
<keyword evidence="2" id="KW-1185">Reference proteome</keyword>
<proteinExistence type="predicted"/>
<comment type="caution">
    <text evidence="1">The sequence shown here is derived from an EMBL/GenBank/DDBJ whole genome shotgun (WGS) entry which is preliminary data.</text>
</comment>
<organism evidence="1 2">
    <name type="scientific">Dongia sedimenti</name>
    <dbReference type="NCBI Taxonomy" id="3064282"/>
    <lineage>
        <taxon>Bacteria</taxon>
        <taxon>Pseudomonadati</taxon>
        <taxon>Pseudomonadota</taxon>
        <taxon>Alphaproteobacteria</taxon>
        <taxon>Rhodospirillales</taxon>
        <taxon>Dongiaceae</taxon>
        <taxon>Dongia</taxon>
    </lineage>
</organism>
<dbReference type="Pfam" id="PF06224">
    <property type="entry name" value="AlkZ-like"/>
    <property type="match status" value="1"/>
</dbReference>
<accession>A0ABU0YUW7</accession>
<dbReference type="PANTHER" id="PTHR30528">
    <property type="entry name" value="CYTOPLASMIC PROTEIN"/>
    <property type="match status" value="1"/>
</dbReference>
<dbReference type="RefSeq" id="WP_379961945.1">
    <property type="nucleotide sequence ID" value="NZ_JAUYVI010000012.1"/>
</dbReference>